<protein>
    <submittedName>
        <fullName evidence="2">Macrophage mannose receptor 1</fullName>
    </submittedName>
</protein>
<dbReference type="CDD" id="cd00037">
    <property type="entry name" value="CLECT"/>
    <property type="match status" value="1"/>
</dbReference>
<name>A0AAV4FX41_9GAST</name>
<dbReference type="Pfam" id="PF00059">
    <property type="entry name" value="Lectin_C"/>
    <property type="match status" value="1"/>
</dbReference>
<dbReference type="SUPFAM" id="SSF56436">
    <property type="entry name" value="C-type lectin-like"/>
    <property type="match status" value="1"/>
</dbReference>
<dbReference type="Gene3D" id="3.10.100.10">
    <property type="entry name" value="Mannose-Binding Protein A, subunit A"/>
    <property type="match status" value="1"/>
</dbReference>
<sequence length="305" mass="35718">MEDERCVTIWHSREVFQPTTCSTRNPSVCEYARDVPTRDRSSVSPSRLLQCGLGWENYGEHCYMTTYDLFTWDEAVDFCAREGADLVSLHSPEEASFLQRKFFGPQQQNSFWLGFNYRTRNPTSISDFKWNDATAFDYSNWSYSKDCRVHDRVFLVIDPNTLEWRCVGEIRGLKQYFKYICKKRQVADMPLTTPMPNTQTTPKSYPWYARTTPKSYPWYARTTPKSYPWYARTTPKSYLTPGPSDPRDCNCDMSQAFRNMPQQSLNVQLAIATVRRLNHLPDRVAERARMAVWDIVALAEHANFY</sequence>
<comment type="caution">
    <text evidence="2">The sequence shown here is derived from an EMBL/GenBank/DDBJ whole genome shotgun (WGS) entry which is preliminary data.</text>
</comment>
<dbReference type="InterPro" id="IPR016187">
    <property type="entry name" value="CTDL_fold"/>
</dbReference>
<keyword evidence="2" id="KW-0675">Receptor</keyword>
<evidence type="ECO:0000313" key="3">
    <source>
        <dbReference type="Proteomes" id="UP000762676"/>
    </source>
</evidence>
<dbReference type="InterPro" id="IPR016186">
    <property type="entry name" value="C-type_lectin-like/link_sf"/>
</dbReference>
<gene>
    <name evidence="2" type="ORF">ElyMa_003977100</name>
</gene>
<proteinExistence type="predicted"/>
<dbReference type="Proteomes" id="UP000762676">
    <property type="component" value="Unassembled WGS sequence"/>
</dbReference>
<dbReference type="InterPro" id="IPR050111">
    <property type="entry name" value="C-type_lectin/snaclec_domain"/>
</dbReference>
<evidence type="ECO:0000259" key="1">
    <source>
        <dbReference type="PROSITE" id="PS50041"/>
    </source>
</evidence>
<dbReference type="EMBL" id="BMAT01008086">
    <property type="protein sequence ID" value="GFR77719.1"/>
    <property type="molecule type" value="Genomic_DNA"/>
</dbReference>
<dbReference type="SMART" id="SM00034">
    <property type="entry name" value="CLECT"/>
    <property type="match status" value="1"/>
</dbReference>
<dbReference type="AlphaFoldDB" id="A0AAV4FX41"/>
<keyword evidence="3" id="KW-1185">Reference proteome</keyword>
<organism evidence="2 3">
    <name type="scientific">Elysia marginata</name>
    <dbReference type="NCBI Taxonomy" id="1093978"/>
    <lineage>
        <taxon>Eukaryota</taxon>
        <taxon>Metazoa</taxon>
        <taxon>Spiralia</taxon>
        <taxon>Lophotrochozoa</taxon>
        <taxon>Mollusca</taxon>
        <taxon>Gastropoda</taxon>
        <taxon>Heterobranchia</taxon>
        <taxon>Euthyneura</taxon>
        <taxon>Panpulmonata</taxon>
        <taxon>Sacoglossa</taxon>
        <taxon>Placobranchoidea</taxon>
        <taxon>Plakobranchidae</taxon>
        <taxon>Elysia</taxon>
    </lineage>
</organism>
<dbReference type="InterPro" id="IPR001304">
    <property type="entry name" value="C-type_lectin-like"/>
</dbReference>
<feature type="domain" description="C-type lectin" evidence="1">
    <location>
        <begin position="58"/>
        <end position="165"/>
    </location>
</feature>
<dbReference type="PROSITE" id="PS50041">
    <property type="entry name" value="C_TYPE_LECTIN_2"/>
    <property type="match status" value="1"/>
</dbReference>
<accession>A0AAV4FX41</accession>
<evidence type="ECO:0000313" key="2">
    <source>
        <dbReference type="EMBL" id="GFR77719.1"/>
    </source>
</evidence>
<dbReference type="PANTHER" id="PTHR22803">
    <property type="entry name" value="MANNOSE, PHOSPHOLIPASE, LECTIN RECEPTOR RELATED"/>
    <property type="match status" value="1"/>
</dbReference>
<reference evidence="2 3" key="1">
    <citation type="journal article" date="2021" name="Elife">
        <title>Chloroplast acquisition without the gene transfer in kleptoplastic sea slugs, Plakobranchus ocellatus.</title>
        <authorList>
            <person name="Maeda T."/>
            <person name="Takahashi S."/>
            <person name="Yoshida T."/>
            <person name="Shimamura S."/>
            <person name="Takaki Y."/>
            <person name="Nagai Y."/>
            <person name="Toyoda A."/>
            <person name="Suzuki Y."/>
            <person name="Arimoto A."/>
            <person name="Ishii H."/>
            <person name="Satoh N."/>
            <person name="Nishiyama T."/>
            <person name="Hasebe M."/>
            <person name="Maruyama T."/>
            <person name="Minagawa J."/>
            <person name="Obokata J."/>
            <person name="Shigenobu S."/>
        </authorList>
    </citation>
    <scope>NUCLEOTIDE SEQUENCE [LARGE SCALE GENOMIC DNA]</scope>
</reference>